<proteinExistence type="predicted"/>
<organism evidence="1 2">
    <name type="scientific">Leptospira borgpetersenii serovar Pomona str. 200901868</name>
    <dbReference type="NCBI Taxonomy" id="1192866"/>
    <lineage>
        <taxon>Bacteria</taxon>
        <taxon>Pseudomonadati</taxon>
        <taxon>Spirochaetota</taxon>
        <taxon>Spirochaetia</taxon>
        <taxon>Leptospirales</taxon>
        <taxon>Leptospiraceae</taxon>
        <taxon>Leptospira</taxon>
    </lineage>
</organism>
<protein>
    <submittedName>
        <fullName evidence="1">PF11827 domain protein</fullName>
    </submittedName>
</protein>
<dbReference type="STRING" id="1192866.LEP1GSC133_2057"/>
<accession>M6WJC7</accession>
<gene>
    <name evidence="1" type="ORF">LEP1GSC133_2057</name>
</gene>
<dbReference type="AlphaFoldDB" id="M6WJC7"/>
<reference evidence="1 2" key="1">
    <citation type="submission" date="2013-01" db="EMBL/GenBank/DDBJ databases">
        <authorList>
            <person name="Harkins D.M."/>
            <person name="Durkin A.S."/>
            <person name="Brinkac L.M."/>
            <person name="Haft D.H."/>
            <person name="Selengut J.D."/>
            <person name="Sanka R."/>
            <person name="DePew J."/>
            <person name="Purushe J."/>
            <person name="Picardeau M."/>
            <person name="Werts C."/>
            <person name="Goarant C."/>
            <person name="Vinetz J.M."/>
            <person name="Sutton G.G."/>
            <person name="Nierman W.C."/>
            <person name="Fouts D.E."/>
        </authorList>
    </citation>
    <scope>NUCLEOTIDE SEQUENCE [LARGE SCALE GENOMIC DNA]</scope>
    <source>
        <strain evidence="1 2">200901868</strain>
    </source>
</reference>
<dbReference type="NCBIfam" id="NF047615">
    <property type="entry name" value="LIC13259_LIC11441_fam"/>
    <property type="match status" value="1"/>
</dbReference>
<evidence type="ECO:0000313" key="1">
    <source>
        <dbReference type="EMBL" id="EMO61863.1"/>
    </source>
</evidence>
<dbReference type="EMBL" id="AKWF02000090">
    <property type="protein sequence ID" value="EMO61863.1"/>
    <property type="molecule type" value="Genomic_DNA"/>
</dbReference>
<comment type="caution">
    <text evidence="1">The sequence shown here is derived from an EMBL/GenBank/DDBJ whole genome shotgun (WGS) entry which is preliminary data.</text>
</comment>
<name>M6WJC7_LEPBO</name>
<dbReference type="Proteomes" id="UP000012159">
    <property type="component" value="Unassembled WGS sequence"/>
</dbReference>
<sequence length="162" mass="18083">MKQKIIIFSFFGFILAGFLEAKSILPTRPTILSELDRIHNSFLNGKEVLVDPLIASLQQEAARDSSIVPALKAAEKLKNSAGEKAKLEAYAELSEALKDYIQKDESSGVHVFYCPMVKKKWIASGDKVQNPYDSSMKSCGKKYKQTVSFLLRESDFKSGSRI</sequence>
<evidence type="ECO:0000313" key="2">
    <source>
        <dbReference type="Proteomes" id="UP000012159"/>
    </source>
</evidence>